<dbReference type="InterPro" id="IPR002893">
    <property type="entry name" value="Znf_MYND"/>
</dbReference>
<keyword evidence="2 4" id="KW-0863">Zinc-finger</keyword>
<gene>
    <name evidence="7" type="ORF">ARMOST_07194</name>
</gene>
<evidence type="ECO:0000313" key="7">
    <source>
        <dbReference type="EMBL" id="SJL03837.1"/>
    </source>
</evidence>
<evidence type="ECO:0000256" key="1">
    <source>
        <dbReference type="ARBA" id="ARBA00022723"/>
    </source>
</evidence>
<sequence>MTEEQKESLDRWRSDFAEKSAERKKKQKAEDDKELEAFAGTEMPDVECGMQRYWKQELRCRADCGVEKGKFNCSRCKRTRYCSVECQKEDWKVGPPFPPDLTKKTADHLTQYHKTYCGTEEPVPKQYRQP</sequence>
<feature type="region of interest" description="Disordered" evidence="5">
    <location>
        <begin position="1"/>
        <end position="36"/>
    </location>
</feature>
<dbReference type="GO" id="GO:0008270">
    <property type="term" value="F:zinc ion binding"/>
    <property type="evidence" value="ECO:0007669"/>
    <property type="project" value="UniProtKB-KW"/>
</dbReference>
<evidence type="ECO:0000256" key="3">
    <source>
        <dbReference type="ARBA" id="ARBA00022833"/>
    </source>
</evidence>
<dbReference type="PROSITE" id="PS50865">
    <property type="entry name" value="ZF_MYND_2"/>
    <property type="match status" value="1"/>
</dbReference>
<dbReference type="SUPFAM" id="SSF144232">
    <property type="entry name" value="HIT/MYND zinc finger-like"/>
    <property type="match status" value="1"/>
</dbReference>
<evidence type="ECO:0000256" key="2">
    <source>
        <dbReference type="ARBA" id="ARBA00022771"/>
    </source>
</evidence>
<dbReference type="Proteomes" id="UP000219338">
    <property type="component" value="Unassembled WGS sequence"/>
</dbReference>
<dbReference type="Gene3D" id="6.10.140.2220">
    <property type="match status" value="1"/>
</dbReference>
<proteinExistence type="predicted"/>
<feature type="compositionally biased region" description="Basic and acidic residues" evidence="5">
    <location>
        <begin position="1"/>
        <end position="21"/>
    </location>
</feature>
<keyword evidence="3" id="KW-0862">Zinc</keyword>
<evidence type="ECO:0000259" key="6">
    <source>
        <dbReference type="PROSITE" id="PS50865"/>
    </source>
</evidence>
<organism evidence="7 8">
    <name type="scientific">Armillaria ostoyae</name>
    <name type="common">Armillaria root rot fungus</name>
    <dbReference type="NCBI Taxonomy" id="47428"/>
    <lineage>
        <taxon>Eukaryota</taxon>
        <taxon>Fungi</taxon>
        <taxon>Dikarya</taxon>
        <taxon>Basidiomycota</taxon>
        <taxon>Agaricomycotina</taxon>
        <taxon>Agaricomycetes</taxon>
        <taxon>Agaricomycetidae</taxon>
        <taxon>Agaricales</taxon>
        <taxon>Marasmiineae</taxon>
        <taxon>Physalacriaceae</taxon>
        <taxon>Armillaria</taxon>
    </lineage>
</organism>
<evidence type="ECO:0000256" key="5">
    <source>
        <dbReference type="SAM" id="MobiDB-lite"/>
    </source>
</evidence>
<protein>
    <recommendedName>
        <fullName evidence="6">MYND-type domain-containing protein</fullName>
    </recommendedName>
</protein>
<keyword evidence="8" id="KW-1185">Reference proteome</keyword>
<keyword evidence="1" id="KW-0479">Metal-binding</keyword>
<dbReference type="EMBL" id="FUEG01000004">
    <property type="protein sequence ID" value="SJL03837.1"/>
    <property type="molecule type" value="Genomic_DNA"/>
</dbReference>
<name>A0A284R541_ARMOS</name>
<reference evidence="8" key="1">
    <citation type="journal article" date="2017" name="Nat. Ecol. Evol.">
        <title>Genome expansion and lineage-specific genetic innovations in the forest pathogenic fungi Armillaria.</title>
        <authorList>
            <person name="Sipos G."/>
            <person name="Prasanna A.N."/>
            <person name="Walter M.C."/>
            <person name="O'Connor E."/>
            <person name="Balint B."/>
            <person name="Krizsan K."/>
            <person name="Kiss B."/>
            <person name="Hess J."/>
            <person name="Varga T."/>
            <person name="Slot J."/>
            <person name="Riley R."/>
            <person name="Boka B."/>
            <person name="Rigling D."/>
            <person name="Barry K."/>
            <person name="Lee J."/>
            <person name="Mihaltcheva S."/>
            <person name="LaButti K."/>
            <person name="Lipzen A."/>
            <person name="Waldron R."/>
            <person name="Moloney N.M."/>
            <person name="Sperisen C."/>
            <person name="Kredics L."/>
            <person name="Vagvoelgyi C."/>
            <person name="Patrignani A."/>
            <person name="Fitzpatrick D."/>
            <person name="Nagy I."/>
            <person name="Doyle S."/>
            <person name="Anderson J.B."/>
            <person name="Grigoriev I.V."/>
            <person name="Gueldener U."/>
            <person name="Muensterkoetter M."/>
            <person name="Nagy L.G."/>
        </authorList>
    </citation>
    <scope>NUCLEOTIDE SEQUENCE [LARGE SCALE GENOMIC DNA]</scope>
    <source>
        <strain evidence="8">C18/9</strain>
    </source>
</reference>
<evidence type="ECO:0000256" key="4">
    <source>
        <dbReference type="PROSITE-ProRule" id="PRU00134"/>
    </source>
</evidence>
<evidence type="ECO:0000313" key="8">
    <source>
        <dbReference type="Proteomes" id="UP000219338"/>
    </source>
</evidence>
<dbReference type="OrthoDB" id="3068545at2759"/>
<dbReference type="Pfam" id="PF01753">
    <property type="entry name" value="zf-MYND"/>
    <property type="match status" value="1"/>
</dbReference>
<accession>A0A284R541</accession>
<feature type="domain" description="MYND-type" evidence="6">
    <location>
        <begin position="61"/>
        <end position="117"/>
    </location>
</feature>
<dbReference type="AlphaFoldDB" id="A0A284R541"/>